<dbReference type="InterPro" id="IPR019734">
    <property type="entry name" value="TPR_rpt"/>
</dbReference>
<reference evidence="3 4" key="1">
    <citation type="journal article" date="2020" name="Microorganisms">
        <title>Osmotic Adaptation and Compatible Solute Biosynthesis of Phototrophic Bacteria as Revealed from Genome Analyses.</title>
        <authorList>
            <person name="Imhoff J.F."/>
            <person name="Rahn T."/>
            <person name="Kunzel S."/>
            <person name="Keller A."/>
            <person name="Neulinger S.C."/>
        </authorList>
    </citation>
    <scope>NUCLEOTIDE SEQUENCE [LARGE SCALE GENOMIC DNA]</scope>
    <source>
        <strain evidence="3 4">DSM 15382</strain>
    </source>
</reference>
<dbReference type="Pfam" id="PF13432">
    <property type="entry name" value="TPR_16"/>
    <property type="match status" value="1"/>
</dbReference>
<dbReference type="SUPFAM" id="SSF48452">
    <property type="entry name" value="TPR-like"/>
    <property type="match status" value="1"/>
</dbReference>
<evidence type="ECO:0000256" key="2">
    <source>
        <dbReference type="SAM" id="MobiDB-lite"/>
    </source>
</evidence>
<evidence type="ECO:0000313" key="4">
    <source>
        <dbReference type="Proteomes" id="UP000697995"/>
    </source>
</evidence>
<protein>
    <recommendedName>
        <fullName evidence="5">Tetratricopeptide repeat protein</fullName>
    </recommendedName>
</protein>
<proteinExistence type="predicted"/>
<dbReference type="EMBL" id="NRSG01000048">
    <property type="protein sequence ID" value="MBK1658372.1"/>
    <property type="molecule type" value="Genomic_DNA"/>
</dbReference>
<dbReference type="RefSeq" id="WP_133220263.1">
    <property type="nucleotide sequence ID" value="NZ_NRSG01000048.1"/>
</dbReference>
<accession>A0ABS1CWG0</accession>
<dbReference type="Proteomes" id="UP000697995">
    <property type="component" value="Unassembled WGS sequence"/>
</dbReference>
<dbReference type="Gene3D" id="1.25.40.10">
    <property type="entry name" value="Tetratricopeptide repeat domain"/>
    <property type="match status" value="2"/>
</dbReference>
<evidence type="ECO:0008006" key="5">
    <source>
        <dbReference type="Google" id="ProtNLM"/>
    </source>
</evidence>
<comment type="caution">
    <text evidence="3">The sequence shown here is derived from an EMBL/GenBank/DDBJ whole genome shotgun (WGS) entry which is preliminary data.</text>
</comment>
<keyword evidence="1" id="KW-0802">TPR repeat</keyword>
<dbReference type="PANTHER" id="PTHR12558:SF33">
    <property type="entry name" value="BLL7664 PROTEIN"/>
    <property type="match status" value="1"/>
</dbReference>
<feature type="region of interest" description="Disordered" evidence="2">
    <location>
        <begin position="218"/>
        <end position="256"/>
    </location>
</feature>
<dbReference type="PANTHER" id="PTHR12558">
    <property type="entry name" value="CELL DIVISION CYCLE 16,23,27"/>
    <property type="match status" value="1"/>
</dbReference>
<organism evidence="3 4">
    <name type="scientific">Paracraurococcus ruber</name>
    <dbReference type="NCBI Taxonomy" id="77675"/>
    <lineage>
        <taxon>Bacteria</taxon>
        <taxon>Pseudomonadati</taxon>
        <taxon>Pseudomonadota</taxon>
        <taxon>Alphaproteobacteria</taxon>
        <taxon>Acetobacterales</taxon>
        <taxon>Roseomonadaceae</taxon>
        <taxon>Paracraurococcus</taxon>
    </lineage>
</organism>
<keyword evidence="4" id="KW-1185">Reference proteome</keyword>
<dbReference type="PROSITE" id="PS50005">
    <property type="entry name" value="TPR"/>
    <property type="match status" value="1"/>
</dbReference>
<gene>
    <name evidence="3" type="ORF">CKO45_09025</name>
</gene>
<evidence type="ECO:0000313" key="3">
    <source>
        <dbReference type="EMBL" id="MBK1658372.1"/>
    </source>
</evidence>
<sequence length="256" mass="26775">MSLDSRLRLAESLGPNSPDALPLLRRAAAERPGDVPLRERLAATAEAAGRNAEAAEALRQANALQGPTQQRLTWLGRLELRAGNLPAAIEAHEQAVVLWPQSASAHAGLGLARDLAGDAAGAQEAYRRAIALAPQDWGPRANLGLSLVLSRQAPEAVQALAEAEYAPGAPRRARHNLALALVAAGRPDRATRLLRQDMGPSEAEVMAQQFAAMARQIDPASASADAGPMPAKLGRDARIARQAAQQSGAAPGRPRG</sequence>
<evidence type="ECO:0000256" key="1">
    <source>
        <dbReference type="PROSITE-ProRule" id="PRU00339"/>
    </source>
</evidence>
<feature type="repeat" description="TPR" evidence="1">
    <location>
        <begin position="103"/>
        <end position="136"/>
    </location>
</feature>
<feature type="compositionally biased region" description="Low complexity" evidence="2">
    <location>
        <begin position="240"/>
        <end position="256"/>
    </location>
</feature>
<dbReference type="InterPro" id="IPR011990">
    <property type="entry name" value="TPR-like_helical_dom_sf"/>
</dbReference>
<name>A0ABS1CWG0_9PROT</name>